<evidence type="ECO:0000313" key="2">
    <source>
        <dbReference type="EMBL" id="RRT60291.1"/>
    </source>
</evidence>
<protein>
    <submittedName>
        <fullName evidence="2">Uncharacterized protein</fullName>
    </submittedName>
</protein>
<reference evidence="2 3" key="1">
    <citation type="journal article" date="2014" name="Agronomy (Basel)">
        <title>A Draft Genome Sequence for Ensete ventricosum, the Drought-Tolerant Tree Against Hunger.</title>
        <authorList>
            <person name="Harrison J."/>
            <person name="Moore K.A."/>
            <person name="Paszkiewicz K."/>
            <person name="Jones T."/>
            <person name="Grant M."/>
            <person name="Ambacheew D."/>
            <person name="Muzemil S."/>
            <person name="Studholme D.J."/>
        </authorList>
    </citation>
    <scope>NUCLEOTIDE SEQUENCE [LARGE SCALE GENOMIC DNA]</scope>
</reference>
<feature type="region of interest" description="Disordered" evidence="1">
    <location>
        <begin position="78"/>
        <end position="135"/>
    </location>
</feature>
<organism evidence="2 3">
    <name type="scientific">Ensete ventricosum</name>
    <name type="common">Abyssinian banana</name>
    <name type="synonym">Musa ensete</name>
    <dbReference type="NCBI Taxonomy" id="4639"/>
    <lineage>
        <taxon>Eukaryota</taxon>
        <taxon>Viridiplantae</taxon>
        <taxon>Streptophyta</taxon>
        <taxon>Embryophyta</taxon>
        <taxon>Tracheophyta</taxon>
        <taxon>Spermatophyta</taxon>
        <taxon>Magnoliopsida</taxon>
        <taxon>Liliopsida</taxon>
        <taxon>Zingiberales</taxon>
        <taxon>Musaceae</taxon>
        <taxon>Ensete</taxon>
    </lineage>
</organism>
<evidence type="ECO:0000256" key="1">
    <source>
        <dbReference type="SAM" id="MobiDB-lite"/>
    </source>
</evidence>
<dbReference type="AlphaFoldDB" id="A0A426Z8K8"/>
<dbReference type="Proteomes" id="UP000287651">
    <property type="component" value="Unassembled WGS sequence"/>
</dbReference>
<proteinExistence type="predicted"/>
<evidence type="ECO:0000313" key="3">
    <source>
        <dbReference type="Proteomes" id="UP000287651"/>
    </source>
</evidence>
<feature type="compositionally biased region" description="Low complexity" evidence="1">
    <location>
        <begin position="105"/>
        <end position="115"/>
    </location>
</feature>
<dbReference type="EMBL" id="AMZH03007855">
    <property type="protein sequence ID" value="RRT60291.1"/>
    <property type="molecule type" value="Genomic_DNA"/>
</dbReference>
<comment type="caution">
    <text evidence="2">The sequence shown here is derived from an EMBL/GenBank/DDBJ whole genome shotgun (WGS) entry which is preliminary data.</text>
</comment>
<name>A0A426Z8K8_ENSVE</name>
<accession>A0A426Z8K8</accession>
<sequence>MARDGVILSGGGGKSYRLATAQISSVLGFTAVAPDAPCYITAIVRSTAVRRGARTSPSDLPRNYSSPCSRVLLLPATRQGWEEEPSDGGVVVPTGSSPCHPPPLLSSSPRLEAPSTHVEDDGTLAACPSYALSDT</sequence>
<gene>
    <name evidence="2" type="ORF">B296_00035379</name>
</gene>